<dbReference type="STRING" id="1177154.Y5S_00694"/>
<dbReference type="PATRIC" id="fig|1177154.3.peg.698"/>
<sequence>MKTTSVLTLTALLGLSATPGLSQARPPWENAQREDNTRIQLVESRRDRDYSDYRYSQREREALRQHLSRRDYESLPPGLQKKVARGGKLPPGWQKKLQKGQRLPDDLYYNGQRLPVYDDIRHIDGVSDVIIDNEVVRVIDATQTIIDVFGIR</sequence>
<organism evidence="3 4">
    <name type="scientific">Alcanivorax nanhaiticus</name>
    <dbReference type="NCBI Taxonomy" id="1177154"/>
    <lineage>
        <taxon>Bacteria</taxon>
        <taxon>Pseudomonadati</taxon>
        <taxon>Pseudomonadota</taxon>
        <taxon>Gammaproteobacteria</taxon>
        <taxon>Oceanospirillales</taxon>
        <taxon>Alcanivoracaceae</taxon>
        <taxon>Alcanivorax</taxon>
    </lineage>
</organism>
<dbReference type="AlphaFoldDB" id="A0A095SNS6"/>
<name>A0A095SNS6_9GAMM</name>
<evidence type="ECO:0000256" key="1">
    <source>
        <dbReference type="SAM" id="MobiDB-lite"/>
    </source>
</evidence>
<dbReference type="eggNOG" id="ENOG5033033">
    <property type="taxonomic scope" value="Bacteria"/>
</dbReference>
<dbReference type="RefSeq" id="WP_231552615.1">
    <property type="nucleotide sequence ID" value="NZ_ARXV01000002.1"/>
</dbReference>
<gene>
    <name evidence="3" type="ORF">Y5S_00694</name>
</gene>
<feature type="signal peptide" evidence="2">
    <location>
        <begin position="1"/>
        <end position="24"/>
    </location>
</feature>
<keyword evidence="2" id="KW-0732">Signal</keyword>
<dbReference type="Proteomes" id="UP000029444">
    <property type="component" value="Unassembled WGS sequence"/>
</dbReference>
<evidence type="ECO:0000256" key="2">
    <source>
        <dbReference type="SAM" id="SignalP"/>
    </source>
</evidence>
<keyword evidence="4" id="KW-1185">Reference proteome</keyword>
<feature type="chain" id="PRO_5001911148" evidence="2">
    <location>
        <begin position="25"/>
        <end position="152"/>
    </location>
</feature>
<accession>A0A095SNS6</accession>
<dbReference type="Gene3D" id="3.10.450.160">
    <property type="entry name" value="inner membrane protein cigr"/>
    <property type="match status" value="1"/>
</dbReference>
<reference evidence="3 4" key="1">
    <citation type="submission" date="2012-09" db="EMBL/GenBank/DDBJ databases">
        <title>Genome Sequence of alkane-degrading Bacterium Alcanivorax sp. 19-m-6.</title>
        <authorList>
            <person name="Lai Q."/>
            <person name="Shao Z."/>
        </authorList>
    </citation>
    <scope>NUCLEOTIDE SEQUENCE [LARGE SCALE GENOMIC DNA]</scope>
    <source>
        <strain evidence="3 4">19-m-6</strain>
    </source>
</reference>
<evidence type="ECO:0000313" key="3">
    <source>
        <dbReference type="EMBL" id="KGD66222.1"/>
    </source>
</evidence>
<proteinExistence type="predicted"/>
<protein>
    <submittedName>
        <fullName evidence="3">Uncharacterized protein</fullName>
    </submittedName>
</protein>
<dbReference type="EMBL" id="ARXV01000002">
    <property type="protein sequence ID" value="KGD66222.1"/>
    <property type="molecule type" value="Genomic_DNA"/>
</dbReference>
<feature type="region of interest" description="Disordered" evidence="1">
    <location>
        <begin position="69"/>
        <end position="98"/>
    </location>
</feature>
<evidence type="ECO:0000313" key="4">
    <source>
        <dbReference type="Proteomes" id="UP000029444"/>
    </source>
</evidence>
<comment type="caution">
    <text evidence="3">The sequence shown here is derived from an EMBL/GenBank/DDBJ whole genome shotgun (WGS) entry which is preliminary data.</text>
</comment>